<dbReference type="Proteomes" id="UP000199337">
    <property type="component" value="Unassembled WGS sequence"/>
</dbReference>
<dbReference type="Pfam" id="PF02979">
    <property type="entry name" value="NHase_alpha"/>
    <property type="match status" value="1"/>
</dbReference>
<evidence type="ECO:0000313" key="3">
    <source>
        <dbReference type="EMBL" id="SFG13697.1"/>
    </source>
</evidence>
<dbReference type="Gene3D" id="3.90.330.10">
    <property type="entry name" value="Nitrile hydratase alpha /Thiocyanate hydrolase gamma"/>
    <property type="match status" value="1"/>
</dbReference>
<evidence type="ECO:0000256" key="1">
    <source>
        <dbReference type="ARBA" id="ARBA00022723"/>
    </source>
</evidence>
<evidence type="ECO:0000259" key="2">
    <source>
        <dbReference type="Pfam" id="PF02979"/>
    </source>
</evidence>
<dbReference type="SUPFAM" id="SSF56209">
    <property type="entry name" value="Nitrile hydratase alpha chain"/>
    <property type="match status" value="1"/>
</dbReference>
<dbReference type="NCBIfam" id="TIGR03793">
    <property type="entry name" value="leader_NHLP"/>
    <property type="match status" value="1"/>
</dbReference>
<dbReference type="GO" id="GO:0003824">
    <property type="term" value="F:catalytic activity"/>
    <property type="evidence" value="ECO:0007669"/>
    <property type="project" value="InterPro"/>
</dbReference>
<evidence type="ECO:0000313" key="4">
    <source>
        <dbReference type="Proteomes" id="UP000199337"/>
    </source>
</evidence>
<keyword evidence="1" id="KW-0479">Metal-binding</keyword>
<name>A0A1I2PI62_9FIRM</name>
<reference evidence="4" key="1">
    <citation type="submission" date="2016-10" db="EMBL/GenBank/DDBJ databases">
        <authorList>
            <person name="Varghese N."/>
            <person name="Submissions S."/>
        </authorList>
    </citation>
    <scope>NUCLEOTIDE SEQUENCE [LARGE SCALE GENOMIC DNA]</scope>
    <source>
        <strain evidence="4">DSM 17038</strain>
    </source>
</reference>
<dbReference type="InterPro" id="IPR036648">
    <property type="entry name" value="CN_Hdrase_a/SCN_Hdrase_g_sf"/>
</dbReference>
<protein>
    <submittedName>
        <fullName evidence="3">NHLP leader peptide domain-containing protein</fullName>
    </submittedName>
</protein>
<dbReference type="InterPro" id="IPR022513">
    <property type="entry name" value="TOMM_pelo"/>
</dbReference>
<proteinExistence type="predicted"/>
<keyword evidence="4" id="KW-1185">Reference proteome</keyword>
<dbReference type="InterPro" id="IPR004232">
    <property type="entry name" value="CN_Hdrtase_a/SCN_Hdrlase_g"/>
</dbReference>
<dbReference type="AlphaFoldDB" id="A0A1I2PI62"/>
<dbReference type="EMBL" id="FOOX01000002">
    <property type="protein sequence ID" value="SFG13697.1"/>
    <property type="molecule type" value="Genomic_DNA"/>
</dbReference>
<organism evidence="3 4">
    <name type="scientific">Desulfotruncus arcticus DSM 17038</name>
    <dbReference type="NCBI Taxonomy" id="1121424"/>
    <lineage>
        <taxon>Bacteria</taxon>
        <taxon>Bacillati</taxon>
        <taxon>Bacillota</taxon>
        <taxon>Clostridia</taxon>
        <taxon>Eubacteriales</taxon>
        <taxon>Desulfallaceae</taxon>
        <taxon>Desulfotruncus</taxon>
    </lineage>
</organism>
<sequence>MKDILTREQLQAKIVEKAWQDENFKKEVLANPGKVIANEFGVQLPPDLELKVVAETAKVKYLVLPVNPDELTDEQLDSVAGGDFMLFGLCIGKCSPKIEKPAGPTIRP</sequence>
<gene>
    <name evidence="3" type="ORF">SAMN05660649_00827</name>
</gene>
<feature type="domain" description="Nitrile hydratase alpha/Thiocyanate hydrolase gamma" evidence="2">
    <location>
        <begin position="30"/>
        <end position="85"/>
    </location>
</feature>
<accession>A0A1I2PI62</accession>
<dbReference type="GO" id="GO:0046914">
    <property type="term" value="F:transition metal ion binding"/>
    <property type="evidence" value="ECO:0007669"/>
    <property type="project" value="InterPro"/>
</dbReference>